<gene>
    <name evidence="2" type="ORF">KX928_11945</name>
</gene>
<sequence length="173" mass="18850">MRLFLSAALLFPTMVLANGGDNDAPPPKPAVTCEGAQVYDKKTKKCVNAQESSLGTEQLYLAVRQLAYAGRYHDAQAVLDAMPENDPGRLTYMGFTHRKLGNVELGMVFYEKAIAQDPGNILARSYMGQGLVEQGDLAGAMVQLRAIREQGGAGTWSETSLRKALETGRTYNY</sequence>
<reference evidence="2" key="1">
    <citation type="submission" date="2021-07" db="EMBL/GenBank/DDBJ databases">
        <title>Roseobacter insulae sp. nov., isolated from a tidal flat.</title>
        <authorList>
            <person name="Park S."/>
            <person name="Yoon J.-H."/>
        </authorList>
    </citation>
    <scope>NUCLEOTIDE SEQUENCE</scope>
    <source>
        <strain evidence="2">YSTF-M11</strain>
    </source>
</reference>
<feature type="signal peptide" evidence="1">
    <location>
        <begin position="1"/>
        <end position="17"/>
    </location>
</feature>
<keyword evidence="3" id="KW-1185">Reference proteome</keyword>
<accession>A0A9X1JYS7</accession>
<dbReference type="RefSeq" id="WP_219502423.1">
    <property type="nucleotide sequence ID" value="NZ_JAHXDN010000003.1"/>
</dbReference>
<organism evidence="2 3">
    <name type="scientific">Roseobacter insulae</name>
    <dbReference type="NCBI Taxonomy" id="2859783"/>
    <lineage>
        <taxon>Bacteria</taxon>
        <taxon>Pseudomonadati</taxon>
        <taxon>Pseudomonadota</taxon>
        <taxon>Alphaproteobacteria</taxon>
        <taxon>Rhodobacterales</taxon>
        <taxon>Roseobacteraceae</taxon>
        <taxon>Roseobacter</taxon>
    </lineage>
</organism>
<protein>
    <recommendedName>
        <fullName evidence="4">Tetratricopeptide repeat protein</fullName>
    </recommendedName>
</protein>
<proteinExistence type="predicted"/>
<evidence type="ECO:0008006" key="4">
    <source>
        <dbReference type="Google" id="ProtNLM"/>
    </source>
</evidence>
<comment type="caution">
    <text evidence="2">The sequence shown here is derived from an EMBL/GenBank/DDBJ whole genome shotgun (WGS) entry which is preliminary data.</text>
</comment>
<evidence type="ECO:0000313" key="2">
    <source>
        <dbReference type="EMBL" id="MBW4708495.1"/>
    </source>
</evidence>
<dbReference type="AlphaFoldDB" id="A0A9X1JYS7"/>
<dbReference type="EMBL" id="JAHXDN010000003">
    <property type="protein sequence ID" value="MBW4708495.1"/>
    <property type="molecule type" value="Genomic_DNA"/>
</dbReference>
<name>A0A9X1JYS7_9RHOB</name>
<keyword evidence="1" id="KW-0732">Signal</keyword>
<dbReference type="Proteomes" id="UP001138661">
    <property type="component" value="Unassembled WGS sequence"/>
</dbReference>
<feature type="chain" id="PRO_5040762001" description="Tetratricopeptide repeat protein" evidence="1">
    <location>
        <begin position="18"/>
        <end position="173"/>
    </location>
</feature>
<evidence type="ECO:0000256" key="1">
    <source>
        <dbReference type="SAM" id="SignalP"/>
    </source>
</evidence>
<evidence type="ECO:0000313" key="3">
    <source>
        <dbReference type="Proteomes" id="UP001138661"/>
    </source>
</evidence>